<reference evidence="2" key="2">
    <citation type="submission" date="2021-01" db="UniProtKB">
        <authorList>
            <consortium name="EnsemblMetazoa"/>
        </authorList>
    </citation>
    <scope>IDENTIFICATION</scope>
</reference>
<proteinExistence type="predicted"/>
<evidence type="ECO:0000256" key="1">
    <source>
        <dbReference type="SAM" id="MobiDB-lite"/>
    </source>
</evidence>
<organism evidence="2 3">
    <name type="scientific">Strongylocentrotus purpuratus</name>
    <name type="common">Purple sea urchin</name>
    <dbReference type="NCBI Taxonomy" id="7668"/>
    <lineage>
        <taxon>Eukaryota</taxon>
        <taxon>Metazoa</taxon>
        <taxon>Echinodermata</taxon>
        <taxon>Eleutherozoa</taxon>
        <taxon>Echinozoa</taxon>
        <taxon>Echinoidea</taxon>
        <taxon>Euechinoidea</taxon>
        <taxon>Echinacea</taxon>
        <taxon>Camarodonta</taxon>
        <taxon>Echinidea</taxon>
        <taxon>Strongylocentrotidae</taxon>
        <taxon>Strongylocentrotus</taxon>
    </lineage>
</organism>
<accession>A0A7M7NY35</accession>
<protein>
    <submittedName>
        <fullName evidence="2">Uncharacterized protein</fullName>
    </submittedName>
</protein>
<evidence type="ECO:0000313" key="2">
    <source>
        <dbReference type="EnsemblMetazoa" id="XP_030843271"/>
    </source>
</evidence>
<feature type="compositionally biased region" description="Basic and acidic residues" evidence="1">
    <location>
        <begin position="1"/>
        <end position="11"/>
    </location>
</feature>
<dbReference type="RefSeq" id="XP_030843271.1">
    <property type="nucleotide sequence ID" value="XM_030987411.1"/>
</dbReference>
<dbReference type="KEGG" id="spu:115924681"/>
<dbReference type="InParanoid" id="A0A7M7NY35"/>
<feature type="region of interest" description="Disordered" evidence="1">
    <location>
        <begin position="66"/>
        <end position="104"/>
    </location>
</feature>
<dbReference type="EnsemblMetazoa" id="XM_030987411">
    <property type="protein sequence ID" value="XP_030843271"/>
    <property type="gene ID" value="LOC115924681"/>
</dbReference>
<sequence length="104" mass="11582">MATSKHQERDIPSLNNGRSDNEGRYKVSVSGPSFHIECTLYRSNQCSVLVTDHRGGRQTKIVVDVKEEDTSEIPPLSVQTTDHHDGNSGVESDRPDQEMTEISL</sequence>
<feature type="compositionally biased region" description="Basic and acidic residues" evidence="1">
    <location>
        <begin position="81"/>
        <end position="97"/>
    </location>
</feature>
<keyword evidence="3" id="KW-1185">Reference proteome</keyword>
<feature type="region of interest" description="Disordered" evidence="1">
    <location>
        <begin position="1"/>
        <end position="26"/>
    </location>
</feature>
<dbReference type="Proteomes" id="UP000007110">
    <property type="component" value="Unassembled WGS sequence"/>
</dbReference>
<dbReference type="GeneID" id="115924681"/>
<dbReference type="AlphaFoldDB" id="A0A7M7NY35"/>
<name>A0A7M7NY35_STRPU</name>
<evidence type="ECO:0000313" key="3">
    <source>
        <dbReference type="Proteomes" id="UP000007110"/>
    </source>
</evidence>
<reference evidence="3" key="1">
    <citation type="submission" date="2015-02" db="EMBL/GenBank/DDBJ databases">
        <title>Genome sequencing for Strongylocentrotus purpuratus.</title>
        <authorList>
            <person name="Murali S."/>
            <person name="Liu Y."/>
            <person name="Vee V."/>
            <person name="English A."/>
            <person name="Wang M."/>
            <person name="Skinner E."/>
            <person name="Han Y."/>
            <person name="Muzny D.M."/>
            <person name="Worley K.C."/>
            <person name="Gibbs R.A."/>
        </authorList>
    </citation>
    <scope>NUCLEOTIDE SEQUENCE</scope>
</reference>